<accession>A0A0C9UEW9</accession>
<dbReference type="Proteomes" id="UP000054279">
    <property type="component" value="Unassembled WGS sequence"/>
</dbReference>
<evidence type="ECO:0000313" key="3">
    <source>
        <dbReference type="EMBL" id="KIJ27562.1"/>
    </source>
</evidence>
<gene>
    <name evidence="3" type="ORF">M422DRAFT_784835</name>
</gene>
<protein>
    <submittedName>
        <fullName evidence="3">Uncharacterized protein</fullName>
    </submittedName>
</protein>
<keyword evidence="2" id="KW-0812">Transmembrane</keyword>
<evidence type="ECO:0000256" key="2">
    <source>
        <dbReference type="SAM" id="Phobius"/>
    </source>
</evidence>
<keyword evidence="4" id="KW-1185">Reference proteome</keyword>
<dbReference type="HOGENOM" id="CLU_858345_0_0_1"/>
<sequence>MDSNKNASDYSQYFSPSDEFSTNCNTSEVVTVDFLFKGSTIYVFGTNKYFSATGLDQSVPHLLSFINSGEGLFILDYFVAKTDYQGSSIAEYILDDTNPSFSYSKDWITDPEILSRDAPTIFDSFNNNTVRYTLNIGTQNVLRLNGSGVAVHETWFYGNLLATLDDQQPVSFNLSAERDNNPQESLYYAEILGEEEHTLTLVNAIVRRASGLGIDYAVVTTIGPIHSTLQQINGSLSNSHGAAMGSMVALLFMFFQILHLLPARRR</sequence>
<dbReference type="EMBL" id="KN837331">
    <property type="protein sequence ID" value="KIJ27562.1"/>
    <property type="molecule type" value="Genomic_DNA"/>
</dbReference>
<proteinExistence type="predicted"/>
<evidence type="ECO:0000256" key="1">
    <source>
        <dbReference type="SAM" id="MobiDB-lite"/>
    </source>
</evidence>
<feature type="transmembrane region" description="Helical" evidence="2">
    <location>
        <begin position="241"/>
        <end position="261"/>
    </location>
</feature>
<keyword evidence="2" id="KW-0472">Membrane</keyword>
<keyword evidence="2" id="KW-1133">Transmembrane helix</keyword>
<dbReference type="AlphaFoldDB" id="A0A0C9UEW9"/>
<organism evidence="3 4">
    <name type="scientific">Sphaerobolus stellatus (strain SS14)</name>
    <dbReference type="NCBI Taxonomy" id="990650"/>
    <lineage>
        <taxon>Eukaryota</taxon>
        <taxon>Fungi</taxon>
        <taxon>Dikarya</taxon>
        <taxon>Basidiomycota</taxon>
        <taxon>Agaricomycotina</taxon>
        <taxon>Agaricomycetes</taxon>
        <taxon>Phallomycetidae</taxon>
        <taxon>Geastrales</taxon>
        <taxon>Sphaerobolaceae</taxon>
        <taxon>Sphaerobolus</taxon>
    </lineage>
</organism>
<name>A0A0C9UEW9_SPHS4</name>
<evidence type="ECO:0000313" key="4">
    <source>
        <dbReference type="Proteomes" id="UP000054279"/>
    </source>
</evidence>
<reference evidence="3 4" key="1">
    <citation type="submission" date="2014-06" db="EMBL/GenBank/DDBJ databases">
        <title>Evolutionary Origins and Diversification of the Mycorrhizal Mutualists.</title>
        <authorList>
            <consortium name="DOE Joint Genome Institute"/>
            <consortium name="Mycorrhizal Genomics Consortium"/>
            <person name="Kohler A."/>
            <person name="Kuo A."/>
            <person name="Nagy L.G."/>
            <person name="Floudas D."/>
            <person name="Copeland A."/>
            <person name="Barry K.W."/>
            <person name="Cichocki N."/>
            <person name="Veneault-Fourrey C."/>
            <person name="LaButti K."/>
            <person name="Lindquist E.A."/>
            <person name="Lipzen A."/>
            <person name="Lundell T."/>
            <person name="Morin E."/>
            <person name="Murat C."/>
            <person name="Riley R."/>
            <person name="Ohm R."/>
            <person name="Sun H."/>
            <person name="Tunlid A."/>
            <person name="Henrissat B."/>
            <person name="Grigoriev I.V."/>
            <person name="Hibbett D.S."/>
            <person name="Martin F."/>
        </authorList>
    </citation>
    <scope>NUCLEOTIDE SEQUENCE [LARGE SCALE GENOMIC DNA]</scope>
    <source>
        <strain evidence="3 4">SS14</strain>
    </source>
</reference>
<feature type="region of interest" description="Disordered" evidence="1">
    <location>
        <begin position="1"/>
        <end position="20"/>
    </location>
</feature>